<evidence type="ECO:0000256" key="1">
    <source>
        <dbReference type="SAM" id="Phobius"/>
    </source>
</evidence>
<keyword evidence="1" id="KW-0472">Membrane</keyword>
<comment type="caution">
    <text evidence="2">The sequence shown here is derived from an EMBL/GenBank/DDBJ whole genome shotgun (WGS) entry which is preliminary data.</text>
</comment>
<reference evidence="2 3" key="1">
    <citation type="submission" date="2023-11" db="EMBL/GenBank/DDBJ databases">
        <title>Dfirmibasis_genome.</title>
        <authorList>
            <person name="Edelbroek B."/>
            <person name="Kjellin J."/>
            <person name="Jerlstrom-Hultqvist J."/>
            <person name="Soderbom F."/>
        </authorList>
    </citation>
    <scope>NUCLEOTIDE SEQUENCE [LARGE SCALE GENOMIC DNA]</scope>
    <source>
        <strain evidence="2 3">TNS-C-14</strain>
    </source>
</reference>
<evidence type="ECO:0000313" key="3">
    <source>
        <dbReference type="Proteomes" id="UP001344447"/>
    </source>
</evidence>
<feature type="transmembrane region" description="Helical" evidence="1">
    <location>
        <begin position="162"/>
        <end position="183"/>
    </location>
</feature>
<dbReference type="Proteomes" id="UP001344447">
    <property type="component" value="Unassembled WGS sequence"/>
</dbReference>
<dbReference type="EMBL" id="JAVFKY010000004">
    <property type="protein sequence ID" value="KAK5577947.1"/>
    <property type="molecule type" value="Genomic_DNA"/>
</dbReference>
<name>A0AAN7TXB2_9MYCE</name>
<organism evidence="2 3">
    <name type="scientific">Dictyostelium firmibasis</name>
    <dbReference type="NCBI Taxonomy" id="79012"/>
    <lineage>
        <taxon>Eukaryota</taxon>
        <taxon>Amoebozoa</taxon>
        <taxon>Evosea</taxon>
        <taxon>Eumycetozoa</taxon>
        <taxon>Dictyostelia</taxon>
        <taxon>Dictyosteliales</taxon>
        <taxon>Dictyosteliaceae</taxon>
        <taxon>Dictyostelium</taxon>
    </lineage>
</organism>
<keyword evidence="1" id="KW-1133">Transmembrane helix</keyword>
<accession>A0AAN7TXB2</accession>
<proteinExistence type="predicted"/>
<gene>
    <name evidence="2" type="ORF">RB653_002895</name>
</gene>
<feature type="transmembrane region" description="Helical" evidence="1">
    <location>
        <begin position="213"/>
        <end position="234"/>
    </location>
</feature>
<evidence type="ECO:0000313" key="2">
    <source>
        <dbReference type="EMBL" id="KAK5577947.1"/>
    </source>
</evidence>
<sequence length="345" mass="39923">MNSQFTFEFDNYLKVSQPKPIRVFLTILIGFGLLLVGEFTFFIGSEKMQIVGCSLSNNNQTGSSSNSLENCFLEGFKLTTCLNERFNTGSNYTLSFSVSMFGLKKDQISKVLIGLVILTFLFAQAVFQIMHYFNWIKRKRIQQILSEGQIFLNGNKKYEKMLTIYFFIVGLIYAALKVIWILYRNDEYSNIECGDDTYKVYYLGTVSEQAGNLITSSIGYLLFPLIYAGSWINYLSDLDFKKMTDHLSHVSMKQIKNILVLDFEIYNKIIDNAIIKKYPNDSKFKLFLRKNTFSFLTTPTSEIVEFLVPHKKSTPQDFQPMLYNENKISKLSLIDEVHNDKENNK</sequence>
<keyword evidence="3" id="KW-1185">Reference proteome</keyword>
<protein>
    <submittedName>
        <fullName evidence="2">Uncharacterized protein</fullName>
    </submittedName>
</protein>
<feature type="transmembrane region" description="Helical" evidence="1">
    <location>
        <begin position="21"/>
        <end position="43"/>
    </location>
</feature>
<dbReference type="AlphaFoldDB" id="A0AAN7TXB2"/>
<keyword evidence="1" id="KW-0812">Transmembrane</keyword>
<feature type="transmembrane region" description="Helical" evidence="1">
    <location>
        <begin position="111"/>
        <end position="133"/>
    </location>
</feature>